<protein>
    <recommendedName>
        <fullName evidence="5">Enoyl-CoA hydratase/isomerase family protein</fullName>
    </recommendedName>
</protein>
<dbReference type="SUPFAM" id="SSF52096">
    <property type="entry name" value="ClpP/crotonase"/>
    <property type="match status" value="1"/>
</dbReference>
<comment type="caution">
    <text evidence="3">The sequence shown here is derived from an EMBL/GenBank/DDBJ whole genome shotgun (WGS) entry which is preliminary data.</text>
</comment>
<evidence type="ECO:0000313" key="4">
    <source>
        <dbReference type="Proteomes" id="UP000037020"/>
    </source>
</evidence>
<dbReference type="RefSeq" id="WP_030885749.1">
    <property type="nucleotide sequence ID" value="NZ_JBIRHZ010000010.1"/>
</dbReference>
<reference evidence="3 4" key="1">
    <citation type="submission" date="2015-07" db="EMBL/GenBank/DDBJ databases">
        <authorList>
            <person name="Ju K.-S."/>
            <person name="Doroghazi J.R."/>
            <person name="Metcalf W.W."/>
        </authorList>
    </citation>
    <scope>NUCLEOTIDE SEQUENCE [LARGE SCALE GENOMIC DNA]</scope>
    <source>
        <strain evidence="3 4">NRRL B-3589</strain>
    </source>
</reference>
<dbReference type="InterPro" id="IPR014748">
    <property type="entry name" value="Enoyl-CoA_hydra_C"/>
</dbReference>
<sequence>MPGTHAGAARRRHPAHRDRRARGRPAPSLRRRHTEISRIRRDFGDDPDLRVAVIAGTGERFWTVEGGDALDIAFDIAFDIALGTALDIAFDIAHRVAVGLQRALRWIKRSLNHWLRTATPAFEASIAFEAMSFLGPDAAEAITAAIEHRSPDFAGSLSW</sequence>
<feature type="region of interest" description="Disordered" evidence="2">
    <location>
        <begin position="1"/>
        <end position="31"/>
    </location>
</feature>
<evidence type="ECO:0000256" key="1">
    <source>
        <dbReference type="ARBA" id="ARBA00005254"/>
    </source>
</evidence>
<comment type="similarity">
    <text evidence="1">Belongs to the enoyl-CoA hydratase/isomerase family.</text>
</comment>
<dbReference type="InterPro" id="IPR029045">
    <property type="entry name" value="ClpP/crotonase-like_dom_sf"/>
</dbReference>
<feature type="compositionally biased region" description="Basic residues" evidence="2">
    <location>
        <begin position="8"/>
        <end position="31"/>
    </location>
</feature>
<dbReference type="Gene3D" id="1.10.12.10">
    <property type="entry name" value="Lyase 2-enoyl-coa Hydratase, Chain A, domain 2"/>
    <property type="match status" value="1"/>
</dbReference>
<gene>
    <name evidence="3" type="ORF">ADK38_14440</name>
</gene>
<keyword evidence="4" id="KW-1185">Reference proteome</keyword>
<organism evidence="3 4">
    <name type="scientific">Streptomyces varsoviensis</name>
    <dbReference type="NCBI Taxonomy" id="67373"/>
    <lineage>
        <taxon>Bacteria</taxon>
        <taxon>Bacillati</taxon>
        <taxon>Actinomycetota</taxon>
        <taxon>Actinomycetes</taxon>
        <taxon>Kitasatosporales</taxon>
        <taxon>Streptomycetaceae</taxon>
        <taxon>Streptomyces</taxon>
    </lineage>
</organism>
<proteinExistence type="inferred from homology"/>
<accession>A0ABR5J7H2</accession>
<name>A0ABR5J7H2_9ACTN</name>
<evidence type="ECO:0008006" key="5">
    <source>
        <dbReference type="Google" id="ProtNLM"/>
    </source>
</evidence>
<evidence type="ECO:0000313" key="3">
    <source>
        <dbReference type="EMBL" id="KOG89408.1"/>
    </source>
</evidence>
<dbReference type="Proteomes" id="UP000037020">
    <property type="component" value="Unassembled WGS sequence"/>
</dbReference>
<evidence type="ECO:0000256" key="2">
    <source>
        <dbReference type="SAM" id="MobiDB-lite"/>
    </source>
</evidence>
<dbReference type="EMBL" id="LGUT01001215">
    <property type="protein sequence ID" value="KOG89408.1"/>
    <property type="molecule type" value="Genomic_DNA"/>
</dbReference>